<accession>A0A382SA08</accession>
<dbReference type="NCBIfam" id="TIGR04440">
    <property type="entry name" value="glyco_TIGR04440"/>
    <property type="match status" value="1"/>
</dbReference>
<reference evidence="1" key="1">
    <citation type="submission" date="2018-05" db="EMBL/GenBank/DDBJ databases">
        <authorList>
            <person name="Lanie J.A."/>
            <person name="Ng W.-L."/>
            <person name="Kazmierczak K.M."/>
            <person name="Andrzejewski T.M."/>
            <person name="Davidsen T.M."/>
            <person name="Wayne K.J."/>
            <person name="Tettelin H."/>
            <person name="Glass J.I."/>
            <person name="Rusch D."/>
            <person name="Podicherti R."/>
            <person name="Tsui H.-C.T."/>
            <person name="Winkler M.E."/>
        </authorList>
    </citation>
    <scope>NUCLEOTIDE SEQUENCE</scope>
</reference>
<name>A0A382SA08_9ZZZZ</name>
<organism evidence="1">
    <name type="scientific">marine metagenome</name>
    <dbReference type="NCBI Taxonomy" id="408172"/>
    <lineage>
        <taxon>unclassified sequences</taxon>
        <taxon>metagenomes</taxon>
        <taxon>ecological metagenomes</taxon>
    </lineage>
</organism>
<sequence length="314" mass="34895">RASRSSPQDLTDWCLEALRGSNDVLPMRNVDLSKLTIVVPSKCRQDYLLRQIRYWSATSAQLIIVDGTSLPIPSEVRHEVNTHPRIEYHHIPSSLNDRLHFAGGIIETPYAVMLSDDEFHLPTGLAASIRVLEGNPELAGCMGQVLSITPMGDRQIGVFARAYPSLHGYNVRNSQPAKRLVAAMANYVPATCYAVLRTPIWESSWGSVGKFSSGAAMEIQQAMAVYLLGQFGTTANVQWLRSSENPTLASGTGEEDRKIWFSEWWNEKEYADERLDFCRQLADLAAEHSEVPHAECAKWISSGAEAYVAGRLET</sequence>
<feature type="non-terminal residue" evidence="1">
    <location>
        <position position="314"/>
    </location>
</feature>
<dbReference type="SUPFAM" id="SSF53448">
    <property type="entry name" value="Nucleotide-diphospho-sugar transferases"/>
    <property type="match status" value="1"/>
</dbReference>
<dbReference type="InterPro" id="IPR029044">
    <property type="entry name" value="Nucleotide-diphossugar_trans"/>
</dbReference>
<feature type="non-terminal residue" evidence="1">
    <location>
        <position position="1"/>
    </location>
</feature>
<dbReference type="InterPro" id="IPR031042">
    <property type="entry name" value="Glyco_TIGR04440"/>
</dbReference>
<evidence type="ECO:0000313" key="1">
    <source>
        <dbReference type="EMBL" id="SVD05978.1"/>
    </source>
</evidence>
<protein>
    <recommendedName>
        <fullName evidence="2">Glycosyltransferase 2-like domain-containing protein</fullName>
    </recommendedName>
</protein>
<proteinExistence type="predicted"/>
<gene>
    <name evidence="1" type="ORF">METZ01_LOCUS358832</name>
</gene>
<dbReference type="AlphaFoldDB" id="A0A382SA08"/>
<dbReference type="EMBL" id="UINC01127089">
    <property type="protein sequence ID" value="SVD05978.1"/>
    <property type="molecule type" value="Genomic_DNA"/>
</dbReference>
<evidence type="ECO:0008006" key="2">
    <source>
        <dbReference type="Google" id="ProtNLM"/>
    </source>
</evidence>